<evidence type="ECO:0000313" key="2">
    <source>
        <dbReference type="EMBL" id="KAK2109767.1"/>
    </source>
</evidence>
<keyword evidence="3" id="KW-1185">Reference proteome</keyword>
<comment type="caution">
    <text evidence="2">The sequence shown here is derived from an EMBL/GenBank/DDBJ whole genome shotgun (WGS) entry which is preliminary data.</text>
</comment>
<accession>A0ABQ9VKK2</accession>
<evidence type="ECO:0000313" key="3">
    <source>
        <dbReference type="Proteomes" id="UP001266305"/>
    </source>
</evidence>
<proteinExistence type="predicted"/>
<dbReference type="EMBL" id="JASSZA010000005">
    <property type="protein sequence ID" value="KAK2109767.1"/>
    <property type="molecule type" value="Genomic_DNA"/>
</dbReference>
<keyword evidence="1" id="KW-0812">Transmembrane</keyword>
<dbReference type="Proteomes" id="UP001266305">
    <property type="component" value="Unassembled WGS sequence"/>
</dbReference>
<reference evidence="2 3" key="1">
    <citation type="submission" date="2023-05" db="EMBL/GenBank/DDBJ databases">
        <title>B98-5 Cell Line De Novo Hybrid Assembly: An Optical Mapping Approach.</title>
        <authorList>
            <person name="Kananen K."/>
            <person name="Auerbach J.A."/>
            <person name="Kautto E."/>
            <person name="Blachly J.S."/>
        </authorList>
    </citation>
    <scope>NUCLEOTIDE SEQUENCE [LARGE SCALE GENOMIC DNA]</scope>
    <source>
        <strain evidence="2">B95-8</strain>
        <tissue evidence="2">Cell line</tissue>
    </source>
</reference>
<keyword evidence="1" id="KW-0472">Membrane</keyword>
<keyword evidence="1" id="KW-1133">Transmembrane helix</keyword>
<evidence type="ECO:0000256" key="1">
    <source>
        <dbReference type="SAM" id="Phobius"/>
    </source>
</evidence>
<organism evidence="2 3">
    <name type="scientific">Saguinus oedipus</name>
    <name type="common">Cotton-top tamarin</name>
    <name type="synonym">Oedipomidas oedipus</name>
    <dbReference type="NCBI Taxonomy" id="9490"/>
    <lineage>
        <taxon>Eukaryota</taxon>
        <taxon>Metazoa</taxon>
        <taxon>Chordata</taxon>
        <taxon>Craniata</taxon>
        <taxon>Vertebrata</taxon>
        <taxon>Euteleostomi</taxon>
        <taxon>Mammalia</taxon>
        <taxon>Eutheria</taxon>
        <taxon>Euarchontoglires</taxon>
        <taxon>Primates</taxon>
        <taxon>Haplorrhini</taxon>
        <taxon>Platyrrhini</taxon>
        <taxon>Cebidae</taxon>
        <taxon>Callitrichinae</taxon>
        <taxon>Saguinus</taxon>
    </lineage>
</organism>
<name>A0ABQ9VKK2_SAGOE</name>
<gene>
    <name evidence="2" type="ORF">P7K49_009513</name>
</gene>
<feature type="transmembrane region" description="Helical" evidence="1">
    <location>
        <begin position="62"/>
        <end position="83"/>
    </location>
</feature>
<sequence>MDEAGIQKRKEANDICMLWYIQTTTEIQRKHSTAATSATLLVNQRKGDVNGTDSSMLQHHSITVFFTSVLTLIMMYLLALSYLQEDENSFRGLPQSDIHTFLGNTKSGEFSSFPNTPYGTLPIFSHQREE</sequence>
<protein>
    <submittedName>
        <fullName evidence="2">Uncharacterized protein</fullName>
    </submittedName>
</protein>